<dbReference type="Gene3D" id="3.40.1190.20">
    <property type="match status" value="1"/>
</dbReference>
<keyword evidence="9" id="KW-1185">Reference proteome</keyword>
<gene>
    <name evidence="8" type="ORF">N799_08970</name>
</gene>
<dbReference type="AlphaFoldDB" id="A0A0A0ET80"/>
<accession>A0A0A0ET80</accession>
<sequence length="273" mass="28165">MTTSDPRPPSALTIAGSDSGGGAGIQADLKTFAAHRVHGLSAIAALTAQHTRGVTAVSVPDPGFLRAQIDTCFDDFRITAVKLGMLANGDVIRAVVDALDSHVPPAIVLDPVMVATSGARLLEADALAALRDQLLPLATVVTPNLPEAELLLDRRIHTVDDMQAACEALLAAGANAVLLKGGHLEDHGDVVDLLATSGTVHEIRHPRLSIEAHGTGCTLASAVAARLALGDDLRTACDRASDYVHRALLGGYRPGHGDVVVLDHFGATVPPAA</sequence>
<dbReference type="CDD" id="cd01169">
    <property type="entry name" value="HMPP_kinase"/>
    <property type="match status" value="1"/>
</dbReference>
<protein>
    <recommendedName>
        <fullName evidence="2">hydroxymethylpyrimidine kinase</fullName>
        <ecNumber evidence="2">2.7.1.49</ecNumber>
    </recommendedName>
</protein>
<dbReference type="UniPathway" id="UPA00060">
    <property type="reaction ID" value="UER00138"/>
</dbReference>
<dbReference type="Pfam" id="PF08543">
    <property type="entry name" value="Phos_pyr_kin"/>
    <property type="match status" value="1"/>
</dbReference>
<dbReference type="RefSeq" id="WP_036213138.1">
    <property type="nucleotide sequence ID" value="NZ_AVPT01000035.1"/>
</dbReference>
<evidence type="ECO:0000256" key="5">
    <source>
        <dbReference type="ARBA" id="ARBA00022777"/>
    </source>
</evidence>
<keyword evidence="3" id="KW-0808">Transferase</keyword>
<dbReference type="SUPFAM" id="SSF53613">
    <property type="entry name" value="Ribokinase-like"/>
    <property type="match status" value="1"/>
</dbReference>
<dbReference type="GO" id="GO:0008972">
    <property type="term" value="F:phosphomethylpyrimidine kinase activity"/>
    <property type="evidence" value="ECO:0007669"/>
    <property type="project" value="InterPro"/>
</dbReference>
<dbReference type="InterPro" id="IPR029056">
    <property type="entry name" value="Ribokinase-like"/>
</dbReference>
<keyword evidence="5 8" id="KW-0418">Kinase</keyword>
<dbReference type="STRING" id="913325.N799_08970"/>
<comment type="caution">
    <text evidence="8">The sequence shown here is derived from an EMBL/GenBank/DDBJ whole genome shotgun (WGS) entry which is preliminary data.</text>
</comment>
<dbReference type="EMBL" id="AVPT01000035">
    <property type="protein sequence ID" value="KGM53744.1"/>
    <property type="molecule type" value="Genomic_DNA"/>
</dbReference>
<dbReference type="OrthoDB" id="9810880at2"/>
<organism evidence="8 9">
    <name type="scientific">Lysobacter arseniciresistens ZS79</name>
    <dbReference type="NCBI Taxonomy" id="913325"/>
    <lineage>
        <taxon>Bacteria</taxon>
        <taxon>Pseudomonadati</taxon>
        <taxon>Pseudomonadota</taxon>
        <taxon>Gammaproteobacteria</taxon>
        <taxon>Lysobacterales</taxon>
        <taxon>Lysobacteraceae</taxon>
        <taxon>Novilysobacter</taxon>
    </lineage>
</organism>
<dbReference type="PANTHER" id="PTHR20858">
    <property type="entry name" value="PHOSPHOMETHYLPYRIMIDINE KINASE"/>
    <property type="match status" value="1"/>
</dbReference>
<dbReference type="PANTHER" id="PTHR20858:SF17">
    <property type="entry name" value="HYDROXYMETHYLPYRIMIDINE_PHOSPHOMETHYLPYRIMIDINE KINASE THI20-RELATED"/>
    <property type="match status" value="1"/>
</dbReference>
<dbReference type="FunFam" id="3.40.1190.20:FF:000003">
    <property type="entry name" value="Phosphomethylpyrimidine kinase ThiD"/>
    <property type="match status" value="1"/>
</dbReference>
<dbReference type="EC" id="2.7.1.49" evidence="2"/>
<dbReference type="GO" id="GO:0005524">
    <property type="term" value="F:ATP binding"/>
    <property type="evidence" value="ECO:0007669"/>
    <property type="project" value="UniProtKB-KW"/>
</dbReference>
<dbReference type="GO" id="GO:0008902">
    <property type="term" value="F:hydroxymethylpyrimidine kinase activity"/>
    <property type="evidence" value="ECO:0007669"/>
    <property type="project" value="UniProtKB-EC"/>
</dbReference>
<dbReference type="InterPro" id="IPR013749">
    <property type="entry name" value="PM/HMP-P_kinase-1"/>
</dbReference>
<feature type="domain" description="Pyridoxamine kinase/Phosphomethylpyrimidine kinase" evidence="7">
    <location>
        <begin position="18"/>
        <end position="259"/>
    </location>
</feature>
<comment type="pathway">
    <text evidence="1">Cofactor biosynthesis; thiamine diphosphate biosynthesis.</text>
</comment>
<dbReference type="eggNOG" id="COG0351">
    <property type="taxonomic scope" value="Bacteria"/>
</dbReference>
<evidence type="ECO:0000256" key="4">
    <source>
        <dbReference type="ARBA" id="ARBA00022741"/>
    </source>
</evidence>
<dbReference type="InterPro" id="IPR004399">
    <property type="entry name" value="HMP/HMP-P_kinase_dom"/>
</dbReference>
<dbReference type="GO" id="GO:0009228">
    <property type="term" value="P:thiamine biosynthetic process"/>
    <property type="evidence" value="ECO:0007669"/>
    <property type="project" value="InterPro"/>
</dbReference>
<dbReference type="GO" id="GO:0009229">
    <property type="term" value="P:thiamine diphosphate biosynthetic process"/>
    <property type="evidence" value="ECO:0007669"/>
    <property type="project" value="UniProtKB-UniPathway"/>
</dbReference>
<evidence type="ECO:0000259" key="7">
    <source>
        <dbReference type="Pfam" id="PF08543"/>
    </source>
</evidence>
<evidence type="ECO:0000256" key="1">
    <source>
        <dbReference type="ARBA" id="ARBA00004948"/>
    </source>
</evidence>
<name>A0A0A0ET80_9GAMM</name>
<dbReference type="GO" id="GO:0005829">
    <property type="term" value="C:cytosol"/>
    <property type="evidence" value="ECO:0007669"/>
    <property type="project" value="TreeGrafter"/>
</dbReference>
<evidence type="ECO:0000313" key="9">
    <source>
        <dbReference type="Proteomes" id="UP000029989"/>
    </source>
</evidence>
<reference evidence="8 9" key="1">
    <citation type="journal article" date="2015" name="Stand. Genomic Sci.">
        <title>Genomic information of the arsenic-resistant bacterium Lysobacter arseniciresistens type strain ZS79(T) and comparison of Lysobacter draft genomes.</title>
        <authorList>
            <person name="Liu L."/>
            <person name="Zhang S."/>
            <person name="Luo M."/>
            <person name="Wang G."/>
        </authorList>
    </citation>
    <scope>NUCLEOTIDE SEQUENCE [LARGE SCALE GENOMIC DNA]</scope>
    <source>
        <strain evidence="8 9">ZS79</strain>
    </source>
</reference>
<evidence type="ECO:0000313" key="8">
    <source>
        <dbReference type="EMBL" id="KGM53744.1"/>
    </source>
</evidence>
<keyword evidence="6" id="KW-0067">ATP-binding</keyword>
<dbReference type="Proteomes" id="UP000029989">
    <property type="component" value="Unassembled WGS sequence"/>
</dbReference>
<evidence type="ECO:0000256" key="2">
    <source>
        <dbReference type="ARBA" id="ARBA00012135"/>
    </source>
</evidence>
<evidence type="ECO:0000256" key="3">
    <source>
        <dbReference type="ARBA" id="ARBA00022679"/>
    </source>
</evidence>
<dbReference type="NCBIfam" id="TIGR00097">
    <property type="entry name" value="HMP-P_kinase"/>
    <property type="match status" value="1"/>
</dbReference>
<keyword evidence="4" id="KW-0547">Nucleotide-binding</keyword>
<proteinExistence type="predicted"/>
<evidence type="ECO:0000256" key="6">
    <source>
        <dbReference type="ARBA" id="ARBA00022840"/>
    </source>
</evidence>